<dbReference type="SUPFAM" id="SSF88713">
    <property type="entry name" value="Glycoside hydrolase/deacetylase"/>
    <property type="match status" value="1"/>
</dbReference>
<sequence>MPNRYAILTVDTEALPARAASDHVRHLVWGKHAAGQAGVREMCAIGREFGAPHVFFVDMCGDELYPGEMAEVVSWLDRDGQDVQLHLHPEILPLQFWQQHGLTPRPRYMNEYQDIARAEFVIRFFSERLKELTGKPVQAYRAGSFRWNGDIIRALGQAGIPLSFNNSMRAHLLGRSPHAEPTNSPYAWSNGVIEVPVTERYYPAEPQRGKPEKWLSLKFPQSSYFQYAPPHSPWWRRWLPEPVDLQVFLLHSWSLLHWDDNQHATYLGDQRQEEYRRLVASIVKDYDVITTTDFLDLVGRRKIKTKQVVPLERADLVSTPPVTVSVNSSSGF</sequence>
<dbReference type="EMBL" id="AEEC02000009">
    <property type="protein sequence ID" value="EOA05190.1"/>
    <property type="molecule type" value="Genomic_DNA"/>
</dbReference>
<evidence type="ECO:0000313" key="1">
    <source>
        <dbReference type="EMBL" id="EOA05190.1"/>
    </source>
</evidence>
<evidence type="ECO:0000313" key="2">
    <source>
        <dbReference type="Proteomes" id="UP000006772"/>
    </source>
</evidence>
<organism evidence="1 2">
    <name type="scientific">Herbaspirillum frisingense GSF30</name>
    <dbReference type="NCBI Taxonomy" id="864073"/>
    <lineage>
        <taxon>Bacteria</taxon>
        <taxon>Pseudomonadati</taxon>
        <taxon>Pseudomonadota</taxon>
        <taxon>Betaproteobacteria</taxon>
        <taxon>Burkholderiales</taxon>
        <taxon>Oxalobacteraceae</taxon>
        <taxon>Herbaspirillum</taxon>
    </lineage>
</organism>
<dbReference type="AlphaFoldDB" id="A0AAI9IFN2"/>
<dbReference type="Proteomes" id="UP000006772">
    <property type="component" value="Unassembled WGS sequence"/>
</dbReference>
<protein>
    <recommendedName>
        <fullName evidence="3">Polysaccharide deacetylase</fullName>
    </recommendedName>
</protein>
<gene>
    <name evidence="1" type="ORF">HFRIS_008611</name>
</gene>
<dbReference type="GO" id="GO:0005975">
    <property type="term" value="P:carbohydrate metabolic process"/>
    <property type="evidence" value="ECO:0007669"/>
    <property type="project" value="InterPro"/>
</dbReference>
<reference evidence="1 2" key="1">
    <citation type="journal article" date="2013" name="Front. Microbiol.">
        <title>The genome of the endophytic bacterium H. frisingense GSF30(T) identifies diverse strategies in the Herbaspirillum genus to interact with plants.</title>
        <authorList>
            <person name="Straub D."/>
            <person name="Rothballer M."/>
            <person name="Hartmann A."/>
            <person name="Ludewig U."/>
        </authorList>
    </citation>
    <scope>NUCLEOTIDE SEQUENCE [LARGE SCALE GENOMIC DNA]</scope>
    <source>
        <strain evidence="1 2">GSF30</strain>
    </source>
</reference>
<dbReference type="InterPro" id="IPR011330">
    <property type="entry name" value="Glyco_hydro/deAcase_b/a-brl"/>
</dbReference>
<dbReference type="RefSeq" id="WP_006462904.1">
    <property type="nucleotide sequence ID" value="NZ_AEEC02000009.1"/>
</dbReference>
<accession>A0AAI9IFN2</accession>
<comment type="caution">
    <text evidence="1">The sequence shown here is derived from an EMBL/GenBank/DDBJ whole genome shotgun (WGS) entry which is preliminary data.</text>
</comment>
<evidence type="ECO:0008006" key="3">
    <source>
        <dbReference type="Google" id="ProtNLM"/>
    </source>
</evidence>
<name>A0AAI9IFN2_9BURK</name>
<dbReference type="Gene3D" id="3.20.20.370">
    <property type="entry name" value="Glycoside hydrolase/deacetylase"/>
    <property type="match status" value="1"/>
</dbReference>
<proteinExistence type="predicted"/>